<gene>
    <name evidence="1" type="ORF">LSCM4_05690</name>
</gene>
<protein>
    <recommendedName>
        <fullName evidence="3">Mitochondrial RNA binding complex 1 subunit</fullName>
    </recommendedName>
</protein>
<reference evidence="2" key="2">
    <citation type="journal article" date="2021" name="Sci. Data">
        <title>Chromosome-scale genome sequencing, assembly and annotation of six genomes from subfamily Leishmaniinae.</title>
        <authorList>
            <person name="Almutairi H."/>
            <person name="Urbaniak M.D."/>
            <person name="Bates M.D."/>
            <person name="Jariyapan N."/>
            <person name="Kwakye-Nuako G."/>
            <person name="Thomaz Soccol V."/>
            <person name="Al-Salem W.S."/>
            <person name="Dillon R.J."/>
            <person name="Bates P.A."/>
            <person name="Gatherer D."/>
        </authorList>
    </citation>
    <scope>NUCLEOTIDE SEQUENCE [LARGE SCALE GENOMIC DNA]</scope>
</reference>
<dbReference type="EMBL" id="JAFHLR010000016">
    <property type="protein sequence ID" value="KAG5482431.1"/>
    <property type="molecule type" value="Genomic_DNA"/>
</dbReference>
<name>A0A836GW72_9TRYP</name>
<keyword evidence="2" id="KW-1185">Reference proteome</keyword>
<organism evidence="1 2">
    <name type="scientific">Leishmania orientalis</name>
    <dbReference type="NCBI Taxonomy" id="2249476"/>
    <lineage>
        <taxon>Eukaryota</taxon>
        <taxon>Discoba</taxon>
        <taxon>Euglenozoa</taxon>
        <taxon>Kinetoplastea</taxon>
        <taxon>Metakinetoplastina</taxon>
        <taxon>Trypanosomatida</taxon>
        <taxon>Trypanosomatidae</taxon>
        <taxon>Leishmaniinae</taxon>
        <taxon>Leishmania</taxon>
    </lineage>
</organism>
<evidence type="ECO:0008006" key="3">
    <source>
        <dbReference type="Google" id="ProtNLM"/>
    </source>
</evidence>
<dbReference type="KEGG" id="loi:92361557"/>
<comment type="caution">
    <text evidence="1">The sequence shown here is derived from an EMBL/GenBank/DDBJ whole genome shotgun (WGS) entry which is preliminary data.</text>
</comment>
<evidence type="ECO:0000313" key="1">
    <source>
        <dbReference type="EMBL" id="KAG5482431.1"/>
    </source>
</evidence>
<evidence type="ECO:0000313" key="2">
    <source>
        <dbReference type="Proteomes" id="UP000674143"/>
    </source>
</evidence>
<sequence length="573" mass="63306">MMHRSSCWLSKRTPGYVFWRQSSLTELEHSKRNYLLSERPVPLGEISRRMARVKSRYEDTRDFHERNLLRGEYKYFTGKLCDLRAARLGDMVVVLQCAAFFGFWDAAQVDRILAELFLQLEGMEAVELVALFTCMPQLGQQASELCRRVALELLPHVPDLTTEECLAVCRACTAETPPELMEAVLRGLAQHLQEINPAQCVEVLDTWSVAPTAVRCRVLDSMEDVRQRALCHLEELECMDIAVLYTCLQEEACVGRENSIFPEALQRRLLRAFTRNMSRTCPRSTAMLFSAVRGTHSLALELAQQMADRALFLSTDFTPNELLAVFSVYVEGLVSLSALSAELRASRTVALPSGEALSADATAALDGSRSRAALVTASPVLSSSSLSSARQRVLEIEQAAQSLSALQRVGEGLSAQLVEMLDSASTYLSVASQLDIVELFVDAVEQLALGSSMDSGGTCGKKGRDATVELLRLLPQSRRALQLVSSKLIANMKTLSLAELLQLLEQANTLGSAALQDATVAAAVQELITRNIDSLTTESALVLEQRLRALTELRAEHQRRLSNALIPKVRRFN</sequence>
<reference evidence="2" key="1">
    <citation type="journal article" date="2021" name="Microbiol. Resour. Announc.">
        <title>LGAAP: Leishmaniinae Genome Assembly and Annotation Pipeline.</title>
        <authorList>
            <person name="Almutairi H."/>
            <person name="Urbaniak M.D."/>
            <person name="Bates M.D."/>
            <person name="Jariyapan N."/>
            <person name="Kwakye-Nuako G."/>
            <person name="Thomaz-Soccol V."/>
            <person name="Al-Salem W.S."/>
            <person name="Dillon R.J."/>
            <person name="Bates P.A."/>
            <person name="Gatherer D."/>
        </authorList>
    </citation>
    <scope>NUCLEOTIDE SEQUENCE [LARGE SCALE GENOMIC DNA]</scope>
</reference>
<dbReference type="SMR" id="A0A836GW72"/>
<proteinExistence type="predicted"/>
<dbReference type="AlphaFoldDB" id="A0A836GW72"/>
<dbReference type="RefSeq" id="XP_067064437.1">
    <property type="nucleotide sequence ID" value="XM_067207623.1"/>
</dbReference>
<dbReference type="Proteomes" id="UP000674143">
    <property type="component" value="Unassembled WGS sequence"/>
</dbReference>
<accession>A0A836GW72</accession>
<dbReference type="GeneID" id="92361557"/>